<sequence length="169" mass="19165">MFFTLQSMFLCVRGLSGFPFFLLFGVSKASDRGVPGREEATVVFSMVLNLARRSECCWTTVVCCRLKVILLLAYAEFRRAPRDTWSLRSCLNLYHIMKTPPEEQAPITVTYLSPTLQVKLAEEARAEGIPITSLEGLKEALYHSFPDPNVQETLRSKIRQICAKKGVWD</sequence>
<proteinExistence type="predicted"/>
<reference evidence="1" key="1">
    <citation type="submission" date="2014-11" db="EMBL/GenBank/DDBJ databases">
        <authorList>
            <person name="Otto D Thomas"/>
            <person name="Naeem Raeece"/>
        </authorList>
    </citation>
    <scope>NUCLEOTIDE SEQUENCE</scope>
</reference>
<evidence type="ECO:0000313" key="1">
    <source>
        <dbReference type="EMBL" id="CEM50056.1"/>
    </source>
</evidence>
<organism evidence="1">
    <name type="scientific">Chromera velia CCMP2878</name>
    <dbReference type="NCBI Taxonomy" id="1169474"/>
    <lineage>
        <taxon>Eukaryota</taxon>
        <taxon>Sar</taxon>
        <taxon>Alveolata</taxon>
        <taxon>Colpodellida</taxon>
        <taxon>Chromeraceae</taxon>
        <taxon>Chromera</taxon>
    </lineage>
</organism>
<dbReference type="EMBL" id="CDMZ01004536">
    <property type="protein sequence ID" value="CEM50056.1"/>
    <property type="molecule type" value="Genomic_DNA"/>
</dbReference>
<accession>A0A0G4HZU0</accession>
<gene>
    <name evidence="1" type="ORF">Cvel_9770</name>
</gene>
<dbReference type="AlphaFoldDB" id="A0A0G4HZU0"/>
<dbReference type="PhylomeDB" id="A0A0G4HZU0"/>
<name>A0A0G4HZU0_9ALVE</name>
<protein>
    <submittedName>
        <fullName evidence="1">Uncharacterized protein</fullName>
    </submittedName>
</protein>
<dbReference type="VEuPathDB" id="CryptoDB:Cvel_9770"/>